<name>A0A5M6IGV4_9PROT</name>
<dbReference type="CDD" id="cd00248">
    <property type="entry name" value="Mth938-like"/>
    <property type="match status" value="1"/>
</dbReference>
<protein>
    <recommendedName>
        <fullName evidence="3">Xcc1710-like domain-containing protein</fullName>
    </recommendedName>
</protein>
<gene>
    <name evidence="1" type="ORF">F1188_01835</name>
</gene>
<dbReference type="AlphaFoldDB" id="A0A5M6IGV4"/>
<organism evidence="1 2">
    <name type="scientific">Roseospira marina</name>
    <dbReference type="NCBI Taxonomy" id="140057"/>
    <lineage>
        <taxon>Bacteria</taxon>
        <taxon>Pseudomonadati</taxon>
        <taxon>Pseudomonadota</taxon>
        <taxon>Alphaproteobacteria</taxon>
        <taxon>Rhodospirillales</taxon>
        <taxon>Rhodospirillaceae</taxon>
        <taxon>Roseospira</taxon>
    </lineage>
</organism>
<dbReference type="PANTHER" id="PTHR21192">
    <property type="entry name" value="NUCLEAR PROTEIN E3-3"/>
    <property type="match status" value="1"/>
</dbReference>
<keyword evidence="2" id="KW-1185">Reference proteome</keyword>
<dbReference type="InterPro" id="IPR036748">
    <property type="entry name" value="MTH938-like_sf"/>
</dbReference>
<dbReference type="SUPFAM" id="SSF64076">
    <property type="entry name" value="MTH938-like"/>
    <property type="match status" value="1"/>
</dbReference>
<accession>A0A5M6IGV4</accession>
<dbReference type="Proteomes" id="UP000324065">
    <property type="component" value="Unassembled WGS sequence"/>
</dbReference>
<dbReference type="EMBL" id="VWPJ01000001">
    <property type="protein sequence ID" value="KAA5607530.1"/>
    <property type="molecule type" value="Genomic_DNA"/>
</dbReference>
<proteinExistence type="predicted"/>
<evidence type="ECO:0008006" key="3">
    <source>
        <dbReference type="Google" id="ProtNLM"/>
    </source>
</evidence>
<comment type="caution">
    <text evidence="1">The sequence shown here is derived from an EMBL/GenBank/DDBJ whole genome shotgun (WGS) entry which is preliminary data.</text>
</comment>
<dbReference type="RefSeq" id="WP_150060663.1">
    <property type="nucleotide sequence ID" value="NZ_JACHII010000001.1"/>
</dbReference>
<dbReference type="PANTHER" id="PTHR21192:SF2">
    <property type="entry name" value="NADH DEHYDROGENASE [UBIQUINONE] 1 ALPHA SUBCOMPLEX ASSEMBLY FACTOR 3"/>
    <property type="match status" value="1"/>
</dbReference>
<dbReference type="Gene3D" id="3.40.1230.10">
    <property type="entry name" value="MTH938-like"/>
    <property type="match status" value="1"/>
</dbReference>
<dbReference type="InterPro" id="IPR007523">
    <property type="entry name" value="NDUFAF3/AAMDC"/>
</dbReference>
<evidence type="ECO:0000313" key="2">
    <source>
        <dbReference type="Proteomes" id="UP000324065"/>
    </source>
</evidence>
<evidence type="ECO:0000313" key="1">
    <source>
        <dbReference type="EMBL" id="KAA5607530.1"/>
    </source>
</evidence>
<reference evidence="1 2" key="1">
    <citation type="submission" date="2019-09" db="EMBL/GenBank/DDBJ databases">
        <title>Genome sequence of Roseospira marina, one of the more divergent members of the non-sulfur purple photosynthetic bacterial family, the Rhodospirillaceae.</title>
        <authorList>
            <person name="Meyer T."/>
            <person name="Kyndt J."/>
        </authorList>
    </citation>
    <scope>NUCLEOTIDE SEQUENCE [LARGE SCALE GENOMIC DNA]</scope>
    <source>
        <strain evidence="1 2">DSM 15113</strain>
    </source>
</reference>
<dbReference type="OrthoDB" id="7351393at2"/>
<dbReference type="Pfam" id="PF04430">
    <property type="entry name" value="DUF498"/>
    <property type="match status" value="1"/>
</dbReference>
<sequence length="120" mass="12544">MDISPIVPRHRQVVQAYGDGAFRISGVQHAGSVIVMPETVHAWSGEVSEQGLAVILDAAETIDILLVGGGPSMAPIPAALRQTLRAHGIVPEPMDTGAGCRTYNVLMAEDRHVAAALVAV</sequence>